<dbReference type="GO" id="GO:0005525">
    <property type="term" value="F:GTP binding"/>
    <property type="evidence" value="ECO:0007669"/>
    <property type="project" value="InterPro"/>
</dbReference>
<dbReference type="Gene3D" id="3.40.50.300">
    <property type="entry name" value="P-loop containing nucleotide triphosphate hydrolases"/>
    <property type="match status" value="1"/>
</dbReference>
<proteinExistence type="predicted"/>
<dbReference type="InterPro" id="IPR006073">
    <property type="entry name" value="GTP-bd"/>
</dbReference>
<dbReference type="InterPro" id="IPR027417">
    <property type="entry name" value="P-loop_NTPase"/>
</dbReference>
<dbReference type="STRING" id="91928.A0A0D2BP48"/>
<keyword evidence="4" id="KW-1185">Reference proteome</keyword>
<name>A0A0D2BP48_9EURO</name>
<dbReference type="CDD" id="cd00882">
    <property type="entry name" value="Ras_like_GTPase"/>
    <property type="match status" value="1"/>
</dbReference>
<dbReference type="HOGENOM" id="CLU_018003_1_1_1"/>
<reference evidence="3 4" key="1">
    <citation type="submission" date="2015-01" db="EMBL/GenBank/DDBJ databases">
        <title>The Genome Sequence of Exophiala spinifera CBS89968.</title>
        <authorList>
            <consortium name="The Broad Institute Genomics Platform"/>
            <person name="Cuomo C."/>
            <person name="de Hoog S."/>
            <person name="Gorbushina A."/>
            <person name="Stielow B."/>
            <person name="Teixiera M."/>
            <person name="Abouelleil A."/>
            <person name="Chapman S.B."/>
            <person name="Priest M."/>
            <person name="Young S.K."/>
            <person name="Wortman J."/>
            <person name="Nusbaum C."/>
            <person name="Birren B."/>
        </authorList>
    </citation>
    <scope>NUCLEOTIDE SEQUENCE [LARGE SCALE GENOMIC DNA]</scope>
    <source>
        <strain evidence="3 4">CBS 89968</strain>
    </source>
</reference>
<dbReference type="Pfam" id="PF01926">
    <property type="entry name" value="MMR_HSR1"/>
    <property type="match status" value="1"/>
</dbReference>
<dbReference type="OrthoDB" id="8954335at2759"/>
<evidence type="ECO:0000259" key="2">
    <source>
        <dbReference type="Pfam" id="PF01926"/>
    </source>
</evidence>
<dbReference type="EMBL" id="KN847492">
    <property type="protein sequence ID" value="KIW20698.1"/>
    <property type="molecule type" value="Genomic_DNA"/>
</dbReference>
<keyword evidence="1" id="KW-0175">Coiled coil</keyword>
<dbReference type="VEuPathDB" id="FungiDB:PV08_01275"/>
<dbReference type="RefSeq" id="XP_016240914.1">
    <property type="nucleotide sequence ID" value="XM_016375638.1"/>
</dbReference>
<evidence type="ECO:0000256" key="1">
    <source>
        <dbReference type="SAM" id="Coils"/>
    </source>
</evidence>
<sequence length="390" mass="44538">MALSYPFPNPNEATYKDSPPAYEFNDSVMEMSDSAPLLFQMRDFRREQAFIAVMGMTGSGKSTFIRNFCKTAIIGEETAKVEAHPAETTIYGHEVVFVDTPGFDDTTRYEADILREIADWISGADEKGIKLTGIVYLHGIQNPRVGGTMRSNLRLFRKLCGDASMSSVALATTHWSSSEADRVAQRRRHQELIDDGDFWAKMMANGAQDFIHDKGLASALEIVRYLLDQRPPGGLKLAIQQEMASGMTLNETGAGKALEEKLDSIRESYERTLQSLRVDLDEAKRENKRTHEQREIEVKSITEEIKKLEKRIEDESLDRMRLQVDLATLQKQRQKELERVAEDAKRSYDELADRLALEHEEHLRVEVEKEKVKRKQLQARIRHAQECTVM</sequence>
<protein>
    <recommendedName>
        <fullName evidence="2">G domain-containing protein</fullName>
    </recommendedName>
</protein>
<dbReference type="Proteomes" id="UP000053328">
    <property type="component" value="Unassembled WGS sequence"/>
</dbReference>
<dbReference type="GeneID" id="27328358"/>
<organism evidence="3 4">
    <name type="scientific">Exophiala spinifera</name>
    <dbReference type="NCBI Taxonomy" id="91928"/>
    <lineage>
        <taxon>Eukaryota</taxon>
        <taxon>Fungi</taxon>
        <taxon>Dikarya</taxon>
        <taxon>Ascomycota</taxon>
        <taxon>Pezizomycotina</taxon>
        <taxon>Eurotiomycetes</taxon>
        <taxon>Chaetothyriomycetidae</taxon>
        <taxon>Chaetothyriales</taxon>
        <taxon>Herpotrichiellaceae</taxon>
        <taxon>Exophiala</taxon>
    </lineage>
</organism>
<gene>
    <name evidence="3" type="ORF">PV08_01275</name>
</gene>
<feature type="domain" description="G" evidence="2">
    <location>
        <begin position="51"/>
        <end position="104"/>
    </location>
</feature>
<accession>A0A0D2BP48</accession>
<evidence type="ECO:0000313" key="3">
    <source>
        <dbReference type="EMBL" id="KIW20698.1"/>
    </source>
</evidence>
<dbReference type="AlphaFoldDB" id="A0A0D2BP48"/>
<evidence type="ECO:0000313" key="4">
    <source>
        <dbReference type="Proteomes" id="UP000053328"/>
    </source>
</evidence>
<dbReference type="SUPFAM" id="SSF52540">
    <property type="entry name" value="P-loop containing nucleoside triphosphate hydrolases"/>
    <property type="match status" value="1"/>
</dbReference>
<feature type="coiled-coil region" evidence="1">
    <location>
        <begin position="266"/>
        <end position="387"/>
    </location>
</feature>